<dbReference type="PROSITE" id="PS50181">
    <property type="entry name" value="FBOX"/>
    <property type="match status" value="1"/>
</dbReference>
<accession>A0A6G0XS50</accession>
<reference evidence="4 5" key="1">
    <citation type="submission" date="2019-07" db="EMBL/GenBank/DDBJ databases">
        <title>Genomics analysis of Aphanomyces spp. identifies a new class of oomycete effector associated with host adaptation.</title>
        <authorList>
            <person name="Gaulin E."/>
        </authorList>
    </citation>
    <scope>NUCLEOTIDE SEQUENCE [LARGE SCALE GENOMIC DNA]</scope>
    <source>
        <strain evidence="4 5">ATCC 201684</strain>
    </source>
</reference>
<dbReference type="AlphaFoldDB" id="A0A6G0XS50"/>
<feature type="domain" description="B30.2/SPRY" evidence="3">
    <location>
        <begin position="94"/>
        <end position="308"/>
    </location>
</feature>
<dbReference type="PROSITE" id="PS50188">
    <property type="entry name" value="B302_SPRY"/>
    <property type="match status" value="1"/>
</dbReference>
<dbReference type="SUPFAM" id="SSF49899">
    <property type="entry name" value="Concanavalin A-like lectins/glucanases"/>
    <property type="match status" value="1"/>
</dbReference>
<dbReference type="InterPro" id="IPR036047">
    <property type="entry name" value="F-box-like_dom_sf"/>
</dbReference>
<dbReference type="InterPro" id="IPR001870">
    <property type="entry name" value="B30.2/SPRY"/>
</dbReference>
<feature type="region of interest" description="Disordered" evidence="1">
    <location>
        <begin position="415"/>
        <end position="439"/>
    </location>
</feature>
<gene>
    <name evidence="4" type="ORF">Ae201684_001982</name>
</gene>
<protein>
    <recommendedName>
        <fullName evidence="6">F-box domain-containing protein</fullName>
    </recommendedName>
</protein>
<keyword evidence="5" id="KW-1185">Reference proteome</keyword>
<dbReference type="VEuPathDB" id="FungiDB:AeMF1_011775"/>
<evidence type="ECO:0000313" key="4">
    <source>
        <dbReference type="EMBL" id="KAF0743188.1"/>
    </source>
</evidence>
<dbReference type="Proteomes" id="UP000481153">
    <property type="component" value="Unassembled WGS sequence"/>
</dbReference>
<dbReference type="InterPro" id="IPR003877">
    <property type="entry name" value="SPRY_dom"/>
</dbReference>
<evidence type="ECO:0000259" key="2">
    <source>
        <dbReference type="PROSITE" id="PS50181"/>
    </source>
</evidence>
<dbReference type="EMBL" id="VJMJ01000020">
    <property type="protein sequence ID" value="KAF0743188.1"/>
    <property type="molecule type" value="Genomic_DNA"/>
</dbReference>
<dbReference type="SMART" id="SM00256">
    <property type="entry name" value="FBOX"/>
    <property type="match status" value="1"/>
</dbReference>
<feature type="domain" description="F-box" evidence="2">
    <location>
        <begin position="1"/>
        <end position="47"/>
    </location>
</feature>
<comment type="caution">
    <text evidence="4">The sequence shown here is derived from an EMBL/GenBank/DDBJ whole genome shotgun (WGS) entry which is preliminary data.</text>
</comment>
<feature type="compositionally biased region" description="Acidic residues" evidence="1">
    <location>
        <begin position="421"/>
        <end position="436"/>
    </location>
</feature>
<dbReference type="InterPro" id="IPR001810">
    <property type="entry name" value="F-box_dom"/>
</dbReference>
<name>A0A6G0XS50_9STRA</name>
<dbReference type="InterPro" id="IPR050618">
    <property type="entry name" value="Ubq-SigPath_Reg"/>
</dbReference>
<dbReference type="Pfam" id="PF00622">
    <property type="entry name" value="SPRY"/>
    <property type="match status" value="1"/>
</dbReference>
<evidence type="ECO:0008006" key="6">
    <source>
        <dbReference type="Google" id="ProtNLM"/>
    </source>
</evidence>
<dbReference type="InterPro" id="IPR044736">
    <property type="entry name" value="Gid1/RanBPM/SPLA_SPRY"/>
</dbReference>
<dbReference type="CDD" id="cd12885">
    <property type="entry name" value="SPRY_RanBP_like"/>
    <property type="match status" value="1"/>
</dbReference>
<evidence type="ECO:0000256" key="1">
    <source>
        <dbReference type="SAM" id="MobiDB-lite"/>
    </source>
</evidence>
<dbReference type="SUPFAM" id="SSF81383">
    <property type="entry name" value="F-box domain"/>
    <property type="match status" value="1"/>
</dbReference>
<evidence type="ECO:0000313" key="5">
    <source>
        <dbReference type="Proteomes" id="UP000481153"/>
    </source>
</evidence>
<dbReference type="SMART" id="SM00449">
    <property type="entry name" value="SPRY"/>
    <property type="match status" value="1"/>
</dbReference>
<organism evidence="4 5">
    <name type="scientific">Aphanomyces euteiches</name>
    <dbReference type="NCBI Taxonomy" id="100861"/>
    <lineage>
        <taxon>Eukaryota</taxon>
        <taxon>Sar</taxon>
        <taxon>Stramenopiles</taxon>
        <taxon>Oomycota</taxon>
        <taxon>Saprolegniomycetes</taxon>
        <taxon>Saprolegniales</taxon>
        <taxon>Verrucalvaceae</taxon>
        <taxon>Aphanomyces</taxon>
    </lineage>
</organism>
<dbReference type="PANTHER" id="PTHR12864">
    <property type="entry name" value="RAN BINDING PROTEIN 9-RELATED"/>
    <property type="match status" value="1"/>
</dbReference>
<dbReference type="Pfam" id="PF12937">
    <property type="entry name" value="F-box-like"/>
    <property type="match status" value="1"/>
</dbReference>
<dbReference type="Gene3D" id="2.60.120.920">
    <property type="match status" value="1"/>
</dbReference>
<proteinExistence type="predicted"/>
<dbReference type="InterPro" id="IPR013320">
    <property type="entry name" value="ConA-like_dom_sf"/>
</dbReference>
<dbReference type="InterPro" id="IPR043136">
    <property type="entry name" value="B30.2/SPRY_sf"/>
</dbReference>
<sequence length="452" mass="51776">MGLTALPAELLLQILQNFGSKELRALSVASRCLCDLIKKHEEIWKGVFRYQWNTLNFYIGPTDAMVLSSHLQQQYPCASDAYRFLCQAVQQVPSHLDLKYDRAYDEDDPNDYKMALVPHSQALPQFRLDTSNLSTSSYGRSIRANAPYRFIPTVVVHRQQRSHGLEWQVDLISSMYFEMTIGTSSSTPQRDNPWDQNNSWDIVSIGLAPRRYVVIENHPGWESFSYGYHGEEGVFMTEPEVEDLETFGPGDTIGCGLQYRTRQAWVYFTKNGRRLDGEFSCCRGAALYPMFGVNIDVPITVNFGQQPFQFNAYDEMVTPLEFQAAHSSIHRDLFLDWDGYLYAEIDDDDASSDSSELFLDSEGNFYDDEYDNSDEEIVAFIQQLQVPNMHHLFIHGIRPDVIRAIMQDIPSEEAMQRELSTGDEDDLPDLVSDSDEESAHYSWQYAVPNVVD</sequence>
<evidence type="ECO:0000259" key="3">
    <source>
        <dbReference type="PROSITE" id="PS50188"/>
    </source>
</evidence>